<accession>A0ABX7FSG0</accession>
<organism evidence="2 3">
    <name type="scientific">Brevibacillus choshinensis</name>
    <dbReference type="NCBI Taxonomy" id="54911"/>
    <lineage>
        <taxon>Bacteria</taxon>
        <taxon>Bacillati</taxon>
        <taxon>Bacillota</taxon>
        <taxon>Bacilli</taxon>
        <taxon>Bacillales</taxon>
        <taxon>Paenibacillaceae</taxon>
        <taxon>Brevibacillus</taxon>
    </lineage>
</organism>
<gene>
    <name evidence="2" type="ORF">JNE38_05860</name>
</gene>
<evidence type="ECO:0008006" key="4">
    <source>
        <dbReference type="Google" id="ProtNLM"/>
    </source>
</evidence>
<reference evidence="2 3" key="1">
    <citation type="submission" date="2021-01" db="EMBL/GenBank/DDBJ databases">
        <title>Identification of strong promoters based on the transcriptome of Brevibacillus choshinensis.</title>
        <authorList>
            <person name="Yao D."/>
            <person name="Zhang K."/>
            <person name="Wu J."/>
        </authorList>
    </citation>
    <scope>NUCLEOTIDE SEQUENCE [LARGE SCALE GENOMIC DNA]</scope>
    <source>
        <strain evidence="2 3">HPD31-SP3</strain>
    </source>
</reference>
<dbReference type="RefSeq" id="WP_203355674.1">
    <property type="nucleotide sequence ID" value="NZ_CP069127.1"/>
</dbReference>
<feature type="region of interest" description="Disordered" evidence="1">
    <location>
        <begin position="1"/>
        <end position="30"/>
    </location>
</feature>
<proteinExistence type="predicted"/>
<protein>
    <recommendedName>
        <fullName evidence="4">Spore protein</fullName>
    </recommendedName>
</protein>
<evidence type="ECO:0000313" key="2">
    <source>
        <dbReference type="EMBL" id="QRG68675.1"/>
    </source>
</evidence>
<keyword evidence="3" id="KW-1185">Reference proteome</keyword>
<evidence type="ECO:0000313" key="3">
    <source>
        <dbReference type="Proteomes" id="UP000596248"/>
    </source>
</evidence>
<evidence type="ECO:0000256" key="1">
    <source>
        <dbReference type="SAM" id="MobiDB-lite"/>
    </source>
</evidence>
<name>A0ABX7FSG0_BRECH</name>
<feature type="compositionally biased region" description="Basic and acidic residues" evidence="1">
    <location>
        <begin position="8"/>
        <end position="30"/>
    </location>
</feature>
<dbReference type="Proteomes" id="UP000596248">
    <property type="component" value="Chromosome"/>
</dbReference>
<sequence>MSRPNNRKPNDQQRESQDFLAKQGDRVEAESELVKEMYTENVEPVASVQRNEIE</sequence>
<dbReference type="EMBL" id="CP069127">
    <property type="protein sequence ID" value="QRG68675.1"/>
    <property type="molecule type" value="Genomic_DNA"/>
</dbReference>